<dbReference type="GO" id="GO:0030154">
    <property type="term" value="P:cell differentiation"/>
    <property type="evidence" value="ECO:0007669"/>
    <property type="project" value="UniProtKB-KW"/>
</dbReference>
<evidence type="ECO:0000256" key="17">
    <source>
        <dbReference type="ARBA" id="ARBA00049397"/>
    </source>
</evidence>
<dbReference type="InterPro" id="IPR039357">
    <property type="entry name" value="SRD5A/TECR"/>
</dbReference>
<evidence type="ECO:0000256" key="18">
    <source>
        <dbReference type="PIRNR" id="PIRNR015596"/>
    </source>
</evidence>
<feature type="transmembrane region" description="Helical" evidence="18">
    <location>
        <begin position="126"/>
        <end position="144"/>
    </location>
</feature>
<feature type="domain" description="3-oxo-5-alpha-steroid 4-dehydrogenase C-terminal" evidence="19">
    <location>
        <begin position="121"/>
        <end position="269"/>
    </location>
</feature>
<dbReference type="OrthoDB" id="5788137at2759"/>
<keyword evidence="5" id="KW-0221">Differentiation</keyword>
<evidence type="ECO:0000256" key="2">
    <source>
        <dbReference type="ARBA" id="ARBA00004477"/>
    </source>
</evidence>
<evidence type="ECO:0000313" key="20">
    <source>
        <dbReference type="EMBL" id="KHN77747.1"/>
    </source>
</evidence>
<dbReference type="EC" id="1.3.1.22" evidence="18"/>
<comment type="catalytic activity">
    <reaction evidence="15">
        <text>5alpha-pregnane-3,20-dione + NADP(+) = progesterone + NADPH + H(+)</text>
        <dbReference type="Rhea" id="RHEA:21952"/>
        <dbReference type="ChEBI" id="CHEBI:15378"/>
        <dbReference type="ChEBI" id="CHEBI:17026"/>
        <dbReference type="ChEBI" id="CHEBI:28952"/>
        <dbReference type="ChEBI" id="CHEBI:57783"/>
        <dbReference type="ChEBI" id="CHEBI:58349"/>
        <dbReference type="EC" id="1.3.1.22"/>
    </reaction>
    <physiologicalReaction direction="right-to-left" evidence="15">
        <dbReference type="Rhea" id="RHEA:21954"/>
    </physiologicalReaction>
</comment>
<feature type="transmembrane region" description="Helical" evidence="18">
    <location>
        <begin position="24"/>
        <end position="41"/>
    </location>
</feature>
<dbReference type="InterPro" id="IPR016636">
    <property type="entry name" value="3-oxo-5-alpha-steroid_4-DH"/>
</dbReference>
<evidence type="ECO:0000256" key="4">
    <source>
        <dbReference type="ARBA" id="ARBA00022692"/>
    </source>
</evidence>
<reference evidence="20 21" key="1">
    <citation type="submission" date="2014-11" db="EMBL/GenBank/DDBJ databases">
        <title>Genetic blueprint of the zoonotic pathogen Toxocara canis.</title>
        <authorList>
            <person name="Zhu X.-Q."/>
            <person name="Korhonen P.K."/>
            <person name="Cai H."/>
            <person name="Young N.D."/>
            <person name="Nejsum P."/>
            <person name="von Samson-Himmelstjerna G."/>
            <person name="Boag P.R."/>
            <person name="Tan P."/>
            <person name="Li Q."/>
            <person name="Min J."/>
            <person name="Yang Y."/>
            <person name="Wang X."/>
            <person name="Fang X."/>
            <person name="Hall R.S."/>
            <person name="Hofmann A."/>
            <person name="Sternberg P.W."/>
            <person name="Jex A.R."/>
            <person name="Gasser R.B."/>
        </authorList>
    </citation>
    <scope>NUCLEOTIDE SEQUENCE [LARGE SCALE GENOMIC DNA]</scope>
    <source>
        <strain evidence="20">PN_DK_2014</strain>
    </source>
</reference>
<protein>
    <recommendedName>
        <fullName evidence="18">3-oxo-5alpha-steroid 4-dehydrogenase (NADP(+))</fullName>
        <ecNumber evidence="18">1.3.1.22</ecNumber>
    </recommendedName>
</protein>
<evidence type="ECO:0000256" key="10">
    <source>
        <dbReference type="ARBA" id="ARBA00022989"/>
    </source>
</evidence>
<comment type="function">
    <text evidence="14">Converts testosterone into 5-alpha-dihydrotestosterone and progesterone or corticosterone into their corresponding 5-alpha-3-oxosteroids. It plays a central role in sexual differentiation and androgen physiology.</text>
</comment>
<keyword evidence="9" id="KW-0726">Sexual differentiation</keyword>
<keyword evidence="21" id="KW-1185">Reference proteome</keyword>
<evidence type="ECO:0000256" key="14">
    <source>
        <dbReference type="ARBA" id="ARBA00037789"/>
    </source>
</evidence>
<dbReference type="PANTHER" id="PTHR10556">
    <property type="entry name" value="3-OXO-5-ALPHA-STEROID 4-DEHYDROGENASE"/>
    <property type="match status" value="1"/>
</dbReference>
<dbReference type="Gene3D" id="1.20.120.1630">
    <property type="match status" value="1"/>
</dbReference>
<evidence type="ECO:0000256" key="9">
    <source>
        <dbReference type="ARBA" id="ARBA00022928"/>
    </source>
</evidence>
<keyword evidence="13 18" id="KW-0472">Membrane</keyword>
<evidence type="ECO:0000313" key="21">
    <source>
        <dbReference type="Proteomes" id="UP000031036"/>
    </source>
</evidence>
<evidence type="ECO:0000256" key="13">
    <source>
        <dbReference type="ARBA" id="ARBA00023136"/>
    </source>
</evidence>
<keyword evidence="11" id="KW-0560">Oxidoreductase</keyword>
<dbReference type="Pfam" id="PF02544">
    <property type="entry name" value="Steroid_dh"/>
    <property type="match status" value="1"/>
</dbReference>
<dbReference type="Proteomes" id="UP000031036">
    <property type="component" value="Unassembled WGS sequence"/>
</dbReference>
<dbReference type="GO" id="GO:0006702">
    <property type="term" value="P:androgen biosynthetic process"/>
    <property type="evidence" value="ECO:0007669"/>
    <property type="project" value="UniProtKB-ARBA"/>
</dbReference>
<evidence type="ECO:0000256" key="12">
    <source>
        <dbReference type="ARBA" id="ARBA00023098"/>
    </source>
</evidence>
<dbReference type="GO" id="GO:0047751">
    <property type="term" value="F:3-oxo-5-alpha-steroid 4-dehydrogenase (NADP+) activity"/>
    <property type="evidence" value="ECO:0007669"/>
    <property type="project" value="UniProtKB-EC"/>
</dbReference>
<dbReference type="PROSITE" id="PS50244">
    <property type="entry name" value="S5A_REDUCTASE"/>
    <property type="match status" value="1"/>
</dbReference>
<keyword evidence="7" id="KW-0492">Microsome</keyword>
<sequence length="269" mass="30831">MWLLSDVITVFHYFLSYEYQLAEFVSYSMIACGMIVFLWLSRGAKASYGRYSSESIFRKYSVPARAAWFLQEIPSLIIPLLYMITLFPSLSSSNVVVVSLFVAHYAQRSLIYPFLIKGGKATPLHIFLQAALFCAGNGFIQGVWHTRYVDYNEDWMYDSVTWAGIALFICGAFTNLQSDSILRNLRRPGERGYKIPRGGLFEYVSCANYFGESVEWIGYALAARTLPAFAFALFTVCNLGPRAVHHHRWYIEKFEDYPKTRKAIIPFVL</sequence>
<keyword evidence="8" id="KW-0521">NADP</keyword>
<name>A0A0B2V8F8_TOXCA</name>
<keyword evidence="10 18" id="KW-1133">Transmembrane helix</keyword>
<comment type="caution">
    <text evidence="20">The sequence shown here is derived from an EMBL/GenBank/DDBJ whole genome shotgun (WGS) entry which is preliminary data.</text>
</comment>
<comment type="subcellular location">
    <subcellularLocation>
        <location evidence="2">Endoplasmic reticulum membrane</location>
        <topology evidence="2">Multi-pass membrane protein</topology>
    </subcellularLocation>
    <subcellularLocation>
        <location evidence="1">Microsome membrane</location>
        <topology evidence="1">Multi-pass membrane protein</topology>
    </subcellularLocation>
</comment>
<evidence type="ECO:0000256" key="7">
    <source>
        <dbReference type="ARBA" id="ARBA00022848"/>
    </source>
</evidence>
<comment type="catalytic activity">
    <reaction evidence="16">
        <text>androst-4-ene-3,17-dione + NADPH + H(+) = 5alpha-androstan-3,17-dione + NADP(+)</text>
        <dbReference type="Rhea" id="RHEA:50816"/>
        <dbReference type="ChEBI" id="CHEBI:15378"/>
        <dbReference type="ChEBI" id="CHEBI:15994"/>
        <dbReference type="ChEBI" id="CHEBI:16422"/>
        <dbReference type="ChEBI" id="CHEBI:57783"/>
        <dbReference type="ChEBI" id="CHEBI:58349"/>
    </reaction>
    <physiologicalReaction direction="left-to-right" evidence="16">
        <dbReference type="Rhea" id="RHEA:50817"/>
    </physiologicalReaction>
</comment>
<dbReference type="PANTHER" id="PTHR10556:SF57">
    <property type="entry name" value="3-OXO-5-ALPHA-STEROID 4-DEHYDROGENASE 1"/>
    <property type="match status" value="1"/>
</dbReference>
<dbReference type="OMA" id="MFCVYNG"/>
<feature type="transmembrane region" description="Helical" evidence="18">
    <location>
        <begin position="90"/>
        <end position="106"/>
    </location>
</feature>
<evidence type="ECO:0000256" key="16">
    <source>
        <dbReference type="ARBA" id="ARBA00049166"/>
    </source>
</evidence>
<evidence type="ECO:0000256" key="6">
    <source>
        <dbReference type="ARBA" id="ARBA00022824"/>
    </source>
</evidence>
<keyword evidence="4 18" id="KW-0812">Transmembrane</keyword>
<feature type="transmembrane region" description="Helical" evidence="18">
    <location>
        <begin position="156"/>
        <end position="176"/>
    </location>
</feature>
<proteinExistence type="inferred from homology"/>
<dbReference type="AlphaFoldDB" id="A0A0B2V8F8"/>
<dbReference type="STRING" id="6265.A0A0B2V8F8"/>
<keyword evidence="6" id="KW-0256">Endoplasmic reticulum</keyword>
<gene>
    <name evidence="20" type="primary">Srd5a1</name>
    <name evidence="20" type="ORF">Tcan_02706</name>
</gene>
<evidence type="ECO:0000256" key="11">
    <source>
        <dbReference type="ARBA" id="ARBA00023002"/>
    </source>
</evidence>
<dbReference type="GO" id="GO:0007548">
    <property type="term" value="P:sex differentiation"/>
    <property type="evidence" value="ECO:0007669"/>
    <property type="project" value="UniProtKB-KW"/>
</dbReference>
<comment type="catalytic activity">
    <reaction evidence="17">
        <text>17beta-hydroxy-5alpha-androstan-3-one + NADP(+) = testosterone + NADPH + H(+)</text>
        <dbReference type="Rhea" id="RHEA:50820"/>
        <dbReference type="ChEBI" id="CHEBI:15378"/>
        <dbReference type="ChEBI" id="CHEBI:16330"/>
        <dbReference type="ChEBI" id="CHEBI:17347"/>
        <dbReference type="ChEBI" id="CHEBI:57783"/>
        <dbReference type="ChEBI" id="CHEBI:58349"/>
        <dbReference type="EC" id="1.3.1.22"/>
    </reaction>
    <physiologicalReaction direction="right-to-left" evidence="17">
        <dbReference type="Rhea" id="RHEA:50822"/>
    </physiologicalReaction>
</comment>
<evidence type="ECO:0000256" key="8">
    <source>
        <dbReference type="ARBA" id="ARBA00022857"/>
    </source>
</evidence>
<accession>A0A0B2V8F8</accession>
<dbReference type="GO" id="GO:0005789">
    <property type="term" value="C:endoplasmic reticulum membrane"/>
    <property type="evidence" value="ECO:0007669"/>
    <property type="project" value="UniProtKB-SubCell"/>
</dbReference>
<comment type="similarity">
    <text evidence="3 18">Belongs to the steroid 5-alpha reductase family.</text>
</comment>
<dbReference type="FunFam" id="1.20.120.1630:FF:000002">
    <property type="entry name" value="Steroid 5 alpha-reductase 1"/>
    <property type="match status" value="1"/>
</dbReference>
<dbReference type="EMBL" id="JPKZ01002248">
    <property type="protein sequence ID" value="KHN77747.1"/>
    <property type="molecule type" value="Genomic_DNA"/>
</dbReference>
<evidence type="ECO:0000256" key="3">
    <source>
        <dbReference type="ARBA" id="ARBA00007742"/>
    </source>
</evidence>
<dbReference type="InterPro" id="IPR001104">
    <property type="entry name" value="3-oxo-5_a-steroid_4-DH_C"/>
</dbReference>
<evidence type="ECO:0000256" key="15">
    <source>
        <dbReference type="ARBA" id="ARBA00048292"/>
    </source>
</evidence>
<evidence type="ECO:0000256" key="5">
    <source>
        <dbReference type="ARBA" id="ARBA00022782"/>
    </source>
</evidence>
<comment type="catalytic activity">
    <reaction evidence="18">
        <text>a 3-oxo-5alpha-steroid + NADP(+) = a 3-oxo-Delta(4)-steroid + NADPH + H(+)</text>
        <dbReference type="Rhea" id="RHEA:54384"/>
        <dbReference type="ChEBI" id="CHEBI:13601"/>
        <dbReference type="ChEBI" id="CHEBI:15378"/>
        <dbReference type="ChEBI" id="CHEBI:47909"/>
        <dbReference type="ChEBI" id="CHEBI:57783"/>
        <dbReference type="ChEBI" id="CHEBI:58349"/>
        <dbReference type="EC" id="1.3.1.22"/>
    </reaction>
</comment>
<dbReference type="PIRSF" id="PIRSF015596">
    <property type="entry name" value="5_alpha-SR2"/>
    <property type="match status" value="1"/>
</dbReference>
<organism evidence="20 21">
    <name type="scientific">Toxocara canis</name>
    <name type="common">Canine roundworm</name>
    <dbReference type="NCBI Taxonomy" id="6265"/>
    <lineage>
        <taxon>Eukaryota</taxon>
        <taxon>Metazoa</taxon>
        <taxon>Ecdysozoa</taxon>
        <taxon>Nematoda</taxon>
        <taxon>Chromadorea</taxon>
        <taxon>Rhabditida</taxon>
        <taxon>Spirurina</taxon>
        <taxon>Ascaridomorpha</taxon>
        <taxon>Ascaridoidea</taxon>
        <taxon>Toxocaridae</taxon>
        <taxon>Toxocara</taxon>
    </lineage>
</organism>
<keyword evidence="12" id="KW-0443">Lipid metabolism</keyword>
<evidence type="ECO:0000256" key="1">
    <source>
        <dbReference type="ARBA" id="ARBA00004154"/>
    </source>
</evidence>
<evidence type="ECO:0000259" key="19">
    <source>
        <dbReference type="Pfam" id="PF02544"/>
    </source>
</evidence>